<proteinExistence type="predicted"/>
<reference evidence="1 2" key="1">
    <citation type="submission" date="2018-06" db="EMBL/GenBank/DDBJ databases">
        <title>Genomic Encyclopedia of Type Strains, Phase IV (KMG-IV): sequencing the most valuable type-strain genomes for metagenomic binning, comparative biology and taxonomic classification.</title>
        <authorList>
            <person name="Goeker M."/>
        </authorList>
    </citation>
    <scope>NUCLEOTIDE SEQUENCE [LARGE SCALE GENOMIC DNA]</scope>
    <source>
        <strain evidence="1 2">DSM 26720</strain>
    </source>
</reference>
<sequence length="113" mass="13161">MGCGGQLVPDLRQSFDQLSINSARENWLHKNMNFFVCVINFCVFHHGNPGFSRKHQHLSKRGHEITMRKISYFRKARHFEKYGALFRTRHLPLSNHLISSTTPCLKLLTHKTG</sequence>
<dbReference type="AlphaFoldDB" id="A0A364JZB5"/>
<accession>A0A364JZB5</accession>
<comment type="caution">
    <text evidence="1">The sequence shown here is derived from an EMBL/GenBank/DDBJ whole genome shotgun (WGS) entry which is preliminary data.</text>
</comment>
<dbReference type="EMBL" id="QLMK01000001">
    <property type="protein sequence ID" value="RAK34000.1"/>
    <property type="molecule type" value="Genomic_DNA"/>
</dbReference>
<evidence type="ECO:0000313" key="1">
    <source>
        <dbReference type="EMBL" id="RAK34000.1"/>
    </source>
</evidence>
<dbReference type="Proteomes" id="UP000249453">
    <property type="component" value="Unassembled WGS sequence"/>
</dbReference>
<organism evidence="1 2">
    <name type="scientific">Falsochrobactrum ovis</name>
    <dbReference type="NCBI Taxonomy" id="1293442"/>
    <lineage>
        <taxon>Bacteria</taxon>
        <taxon>Pseudomonadati</taxon>
        <taxon>Pseudomonadota</taxon>
        <taxon>Alphaproteobacteria</taxon>
        <taxon>Hyphomicrobiales</taxon>
        <taxon>Brucellaceae</taxon>
        <taxon>Falsochrobactrum</taxon>
    </lineage>
</organism>
<keyword evidence="2" id="KW-1185">Reference proteome</keyword>
<gene>
    <name evidence="1" type="ORF">C7374_101328</name>
</gene>
<protein>
    <submittedName>
        <fullName evidence="1">Uncharacterized protein</fullName>
    </submittedName>
</protein>
<name>A0A364JZB5_9HYPH</name>
<evidence type="ECO:0000313" key="2">
    <source>
        <dbReference type="Proteomes" id="UP000249453"/>
    </source>
</evidence>